<reference evidence="3" key="2">
    <citation type="submission" date="2008-12" db="EMBL/GenBank/DDBJ databases">
        <title>Annotation of Streptomyces roseosporus strain NRRL 15998.</title>
        <authorList>
            <consortium name="The Broad Institute Genome Sequencing Platform"/>
            <consortium name="Broad Institute Microbial Sequencing Center"/>
            <person name="Fischbach M."/>
            <person name="Ward D."/>
            <person name="Young S."/>
            <person name="Kodira C.D."/>
            <person name="Zeng Q."/>
            <person name="Koehrsen M."/>
            <person name="Godfrey P."/>
            <person name="Alvarado L."/>
            <person name="Berlin A.M."/>
            <person name="Borenstein D."/>
            <person name="Chen Z."/>
            <person name="Engels R."/>
            <person name="Freedman E."/>
            <person name="Gellesch M."/>
            <person name="Goldberg J."/>
            <person name="Griggs A."/>
            <person name="Gujja S."/>
            <person name="Heiman D.I."/>
            <person name="Hepburn T.A."/>
            <person name="Howarth C."/>
            <person name="Jen D."/>
            <person name="Larson L."/>
            <person name="Lewis B."/>
            <person name="Mehta T."/>
            <person name="Park D."/>
            <person name="Pearson M."/>
            <person name="Roberts A."/>
            <person name="Saif S."/>
            <person name="Shea T.D."/>
            <person name="Shenoy N."/>
            <person name="Sisk P."/>
            <person name="Stolte C."/>
            <person name="Sykes S.N."/>
            <person name="Walk T."/>
            <person name="White J."/>
            <person name="Yandava C."/>
            <person name="Straight P."/>
            <person name="Clardy J."/>
            <person name="Hung D."/>
            <person name="Kolter R."/>
            <person name="Mekalanos J."/>
            <person name="Walker S."/>
            <person name="Walsh C.T."/>
            <person name="Wieland B.L.C."/>
            <person name="Ilzarbe M."/>
            <person name="Galagan J."/>
            <person name="Nusbaum C."/>
            <person name="Birren B."/>
        </authorList>
    </citation>
    <scope>NUCLEOTIDE SEQUENCE [LARGE SCALE GENOMIC DNA]</scope>
    <source>
        <strain evidence="3">NRRL 15998</strain>
    </source>
</reference>
<name>D6AC49_STRFL</name>
<sequence>MASEPSGTADPVVLMLCGRGHTDGVRAVSARSAVPVTGLPGSPGAAAADGATETDPRSPPITAAATAVACLLRPIRTSRPLPYVPTAAGGLRAHHPGARVSMRLAVLPELPEIVTPRALWGRCDGREWLKTAHTCRTGERNVTQGTLCSLS</sequence>
<reference evidence="3" key="1">
    <citation type="submission" date="2008-10" db="EMBL/GenBank/DDBJ databases">
        <authorList>
            <person name="Molnar K."/>
        </authorList>
    </citation>
    <scope>NUCLEOTIDE SEQUENCE [LARGE SCALE GENOMIC DNA]</scope>
    <source>
        <strain evidence="3">NRRL 15998</strain>
    </source>
</reference>
<gene>
    <name evidence="2" type="ORF">SSGG_01838</name>
</gene>
<feature type="region of interest" description="Disordered" evidence="1">
    <location>
        <begin position="34"/>
        <end position="59"/>
    </location>
</feature>
<proteinExistence type="predicted"/>
<organism evidence="2 3">
    <name type="scientific">Streptomyces filamentosus NRRL 15998</name>
    <dbReference type="NCBI Taxonomy" id="457431"/>
    <lineage>
        <taxon>Bacteria</taxon>
        <taxon>Bacillati</taxon>
        <taxon>Actinomycetota</taxon>
        <taxon>Actinomycetes</taxon>
        <taxon>Kitasatosporales</taxon>
        <taxon>Streptomycetaceae</taxon>
        <taxon>Streptomyces</taxon>
    </lineage>
</organism>
<dbReference type="EMBL" id="DS999644">
    <property type="protein sequence ID" value="EFE74472.2"/>
    <property type="molecule type" value="Genomic_DNA"/>
</dbReference>
<feature type="compositionally biased region" description="Low complexity" evidence="1">
    <location>
        <begin position="43"/>
        <end position="53"/>
    </location>
</feature>
<dbReference type="Proteomes" id="UP000003986">
    <property type="component" value="Unassembled WGS sequence"/>
</dbReference>
<evidence type="ECO:0000313" key="2">
    <source>
        <dbReference type="EMBL" id="EFE74472.2"/>
    </source>
</evidence>
<dbReference type="AlphaFoldDB" id="D6AC49"/>
<protein>
    <submittedName>
        <fullName evidence="2">Predicted protein</fullName>
    </submittedName>
</protein>
<evidence type="ECO:0000313" key="3">
    <source>
        <dbReference type="Proteomes" id="UP000003986"/>
    </source>
</evidence>
<accession>D6AC49</accession>
<evidence type="ECO:0000256" key="1">
    <source>
        <dbReference type="SAM" id="MobiDB-lite"/>
    </source>
</evidence>